<dbReference type="Pfam" id="PF12832">
    <property type="entry name" value="MFS_1_like"/>
    <property type="match status" value="1"/>
</dbReference>
<evidence type="ECO:0000256" key="2">
    <source>
        <dbReference type="ARBA" id="ARBA00005241"/>
    </source>
</evidence>
<evidence type="ECO:0000256" key="1">
    <source>
        <dbReference type="ARBA" id="ARBA00004141"/>
    </source>
</evidence>
<comment type="subcellular location">
    <subcellularLocation>
        <location evidence="1">Membrane</location>
        <topology evidence="1">Multi-pass membrane protein</topology>
    </subcellularLocation>
</comment>
<feature type="transmembrane region" description="Helical" evidence="7">
    <location>
        <begin position="557"/>
        <end position="578"/>
    </location>
</feature>
<comment type="caution">
    <text evidence="9">The sequence shown here is derived from an EMBL/GenBank/DDBJ whole genome shotgun (WGS) entry which is preliminary data.</text>
</comment>
<evidence type="ECO:0000256" key="3">
    <source>
        <dbReference type="ARBA" id="ARBA00022692"/>
    </source>
</evidence>
<dbReference type="InterPro" id="IPR024989">
    <property type="entry name" value="MFS_assoc_dom"/>
</dbReference>
<dbReference type="InterPro" id="IPR036259">
    <property type="entry name" value="MFS_trans_sf"/>
</dbReference>
<dbReference type="InterPro" id="IPR051717">
    <property type="entry name" value="MFS_MFSD6"/>
</dbReference>
<dbReference type="PANTHER" id="PTHR16172">
    <property type="entry name" value="MAJOR FACILITATOR SUPERFAMILY DOMAIN-CONTAINING PROTEIN 6-LIKE"/>
    <property type="match status" value="1"/>
</dbReference>
<evidence type="ECO:0000256" key="4">
    <source>
        <dbReference type="ARBA" id="ARBA00022989"/>
    </source>
</evidence>
<dbReference type="GO" id="GO:0022857">
    <property type="term" value="F:transmembrane transporter activity"/>
    <property type="evidence" value="ECO:0007669"/>
    <property type="project" value="InterPro"/>
</dbReference>
<organism evidence="9 10">
    <name type="scientific">Cherax quadricarinatus</name>
    <name type="common">Australian red claw crayfish</name>
    <dbReference type="NCBI Taxonomy" id="27406"/>
    <lineage>
        <taxon>Eukaryota</taxon>
        <taxon>Metazoa</taxon>
        <taxon>Ecdysozoa</taxon>
        <taxon>Arthropoda</taxon>
        <taxon>Crustacea</taxon>
        <taxon>Multicrustacea</taxon>
        <taxon>Malacostraca</taxon>
        <taxon>Eumalacostraca</taxon>
        <taxon>Eucarida</taxon>
        <taxon>Decapoda</taxon>
        <taxon>Pleocyemata</taxon>
        <taxon>Astacidea</taxon>
        <taxon>Parastacoidea</taxon>
        <taxon>Parastacidae</taxon>
        <taxon>Cherax</taxon>
    </lineage>
</organism>
<feature type="transmembrane region" description="Helical" evidence="7">
    <location>
        <begin position="53"/>
        <end position="71"/>
    </location>
</feature>
<evidence type="ECO:0000256" key="7">
    <source>
        <dbReference type="SAM" id="Phobius"/>
    </source>
</evidence>
<keyword evidence="4 7" id="KW-1133">Transmembrane helix</keyword>
<feature type="transmembrane region" description="Helical" evidence="7">
    <location>
        <begin position="359"/>
        <end position="381"/>
    </location>
</feature>
<feature type="transmembrane region" description="Helical" evidence="7">
    <location>
        <begin position="401"/>
        <end position="425"/>
    </location>
</feature>
<proteinExistence type="inferred from homology"/>
<gene>
    <name evidence="9" type="ORF">OTU49_016248</name>
</gene>
<protein>
    <recommendedName>
        <fullName evidence="8">Major facilitator superfamily (MFS) profile domain-containing protein</fullName>
    </recommendedName>
</protein>
<dbReference type="Proteomes" id="UP001445076">
    <property type="component" value="Unassembled WGS sequence"/>
</dbReference>
<accession>A0AAW0Y8A8</accession>
<evidence type="ECO:0000256" key="6">
    <source>
        <dbReference type="SAM" id="MobiDB-lite"/>
    </source>
</evidence>
<dbReference type="PANTHER" id="PTHR16172:SF35">
    <property type="entry name" value="MAJOR FACILITATOR SUPERFAMILY (MFS) PROFILE DOMAIN-CONTAINING PROTEIN"/>
    <property type="match status" value="1"/>
</dbReference>
<evidence type="ECO:0000259" key="8">
    <source>
        <dbReference type="PROSITE" id="PS50850"/>
    </source>
</evidence>
<dbReference type="GO" id="GO:0016020">
    <property type="term" value="C:membrane"/>
    <property type="evidence" value="ECO:0007669"/>
    <property type="project" value="UniProtKB-SubCell"/>
</dbReference>
<feature type="transmembrane region" description="Helical" evidence="7">
    <location>
        <begin position="464"/>
        <end position="484"/>
    </location>
</feature>
<keyword evidence="3 7" id="KW-0812">Transmembrane</keyword>
<feature type="compositionally biased region" description="Acidic residues" evidence="6">
    <location>
        <begin position="668"/>
        <end position="678"/>
    </location>
</feature>
<feature type="compositionally biased region" description="Basic residues" evidence="6">
    <location>
        <begin position="616"/>
        <end position="626"/>
    </location>
</feature>
<evidence type="ECO:0000313" key="10">
    <source>
        <dbReference type="Proteomes" id="UP001445076"/>
    </source>
</evidence>
<feature type="transmembrane region" description="Helical" evidence="7">
    <location>
        <begin position="295"/>
        <end position="315"/>
    </location>
</feature>
<dbReference type="InterPro" id="IPR020846">
    <property type="entry name" value="MFS_dom"/>
</dbReference>
<feature type="domain" description="Major facilitator superfamily (MFS) profile" evidence="8">
    <location>
        <begin position="400"/>
        <end position="689"/>
    </location>
</feature>
<feature type="transmembrane region" description="Helical" evidence="7">
    <location>
        <begin position="327"/>
        <end position="344"/>
    </location>
</feature>
<sequence>MWEKLMRDIKINFLSSDLMPLKFLFFMLYAANATLYPYLAVHLQALGFGADKAGVLLAITPLVAIMGPPVAGAVADKLGNFKLFFSGVLTMTGMMSLLLLLIPQVPIPPGVALTLITDHHESEHPSGHDIHKLAQVLPKEETGHYVDAKYLQFIVITNQTGCDFYDEYQTSMDGINHINIGHAAPMATVNITCILKAKNFSLLAVTTHHPLFCPDNVPLLPLSKGAEDLLPEILVDYNTSGLNRTVNGSVAETDEDAWWRSGCKVEVPGLCEPRHSSYIGAENLSFWTYLFSRSILNGALNAAFALFEGATLSLLKEHGGDYGLQRVWGYIGCMVFTPFSGWLIDTMSFDINHPDFRPAFYLFVGLQSLAGLVALSVDLKFRTPCDHVIKNIWMLMHNPEVIMLFVAMMLAGAFFGFLEAFLFWFLGDLGASRSLMGLTVTMGAASAIPFLVFMSPIINKFGHLGVIASGFIMYAIRFAGYASIYNPVSALYFEALEGITIGLMLSAGMTYASELCSTKNIVSLQALCGTLYYGVGKGLGSVVGGYMYYHLGARKTFRMMTVASLLSAIIFLVFQIYIQQRNRLRELNQSEKEKLLLAEDAVEIIKLKIPKEKKSKDKKSKKRKDGKRGSIQIDPKENGLYELRRVTLVDVDTQTDPVQFAAAIATPETDDDDDDCWDELSNSSISIKN</sequence>
<dbReference type="SUPFAM" id="SSF103473">
    <property type="entry name" value="MFS general substrate transporter"/>
    <property type="match status" value="2"/>
</dbReference>
<evidence type="ECO:0000256" key="5">
    <source>
        <dbReference type="ARBA" id="ARBA00023136"/>
    </source>
</evidence>
<feature type="region of interest" description="Disordered" evidence="6">
    <location>
        <begin position="664"/>
        <end position="689"/>
    </location>
</feature>
<comment type="similarity">
    <text evidence="2">Belongs to the major facilitator superfamily. MFSD6 family.</text>
</comment>
<keyword evidence="10" id="KW-1185">Reference proteome</keyword>
<dbReference type="EMBL" id="JARKIK010000013">
    <property type="protein sequence ID" value="KAK8747972.1"/>
    <property type="molecule type" value="Genomic_DNA"/>
</dbReference>
<feature type="region of interest" description="Disordered" evidence="6">
    <location>
        <begin position="614"/>
        <end position="633"/>
    </location>
</feature>
<feature type="compositionally biased region" description="Polar residues" evidence="6">
    <location>
        <begin position="680"/>
        <end position="689"/>
    </location>
</feature>
<dbReference type="PROSITE" id="PS50850">
    <property type="entry name" value="MFS"/>
    <property type="match status" value="1"/>
</dbReference>
<feature type="transmembrane region" description="Helical" evidence="7">
    <location>
        <begin position="531"/>
        <end position="551"/>
    </location>
</feature>
<keyword evidence="5 7" id="KW-0472">Membrane</keyword>
<name>A0AAW0Y8A8_CHEQU</name>
<feature type="transmembrane region" description="Helical" evidence="7">
    <location>
        <begin position="490"/>
        <end position="511"/>
    </location>
</feature>
<feature type="transmembrane region" description="Helical" evidence="7">
    <location>
        <begin position="83"/>
        <end position="102"/>
    </location>
</feature>
<feature type="transmembrane region" description="Helical" evidence="7">
    <location>
        <begin position="21"/>
        <end position="41"/>
    </location>
</feature>
<dbReference type="Gene3D" id="1.20.1250.20">
    <property type="entry name" value="MFS general substrate transporter like domains"/>
    <property type="match status" value="3"/>
</dbReference>
<dbReference type="AlphaFoldDB" id="A0AAW0Y8A8"/>
<reference evidence="9 10" key="1">
    <citation type="journal article" date="2024" name="BMC Genomics">
        <title>Genome assembly of redclaw crayfish (Cherax quadricarinatus) provides insights into its immune adaptation and hypoxia tolerance.</title>
        <authorList>
            <person name="Liu Z."/>
            <person name="Zheng J."/>
            <person name="Li H."/>
            <person name="Fang K."/>
            <person name="Wang S."/>
            <person name="He J."/>
            <person name="Zhou D."/>
            <person name="Weng S."/>
            <person name="Chi M."/>
            <person name="Gu Z."/>
            <person name="He J."/>
            <person name="Li F."/>
            <person name="Wang M."/>
        </authorList>
    </citation>
    <scope>NUCLEOTIDE SEQUENCE [LARGE SCALE GENOMIC DNA]</scope>
    <source>
        <strain evidence="9">ZL_2023a</strain>
    </source>
</reference>
<feature type="transmembrane region" description="Helical" evidence="7">
    <location>
        <begin position="431"/>
        <end position="452"/>
    </location>
</feature>
<evidence type="ECO:0000313" key="9">
    <source>
        <dbReference type="EMBL" id="KAK8747972.1"/>
    </source>
</evidence>